<evidence type="ECO:0000313" key="5">
    <source>
        <dbReference type="Proteomes" id="UP000680714"/>
    </source>
</evidence>
<keyword evidence="1 3" id="KW-0996">Nickel insertion</keyword>
<proteinExistence type="inferred from homology"/>
<dbReference type="PANTHER" id="PTHR33620">
    <property type="entry name" value="UREASE ACCESSORY PROTEIN F"/>
    <property type="match status" value="1"/>
</dbReference>
<dbReference type="HAMAP" id="MF_01385">
    <property type="entry name" value="UreF"/>
    <property type="match status" value="1"/>
</dbReference>
<comment type="function">
    <text evidence="3">Required for maturation of urease via the functional incorporation of the urease nickel metallocenter.</text>
</comment>
<dbReference type="PIRSF" id="PIRSF009467">
    <property type="entry name" value="Ureas_acces_UreF"/>
    <property type="match status" value="1"/>
</dbReference>
<comment type="similarity">
    <text evidence="3">Belongs to the UreF family.</text>
</comment>
<comment type="subunit">
    <text evidence="3">UreD, UreF and UreG form a complex that acts as a GTP-hydrolysis-dependent molecular chaperone, activating the urease apoprotein by helping to assemble the nickel containing metallocenter of UreC. The UreE protein probably delivers the nickel.</text>
</comment>
<dbReference type="InterPro" id="IPR002639">
    <property type="entry name" value="UreF"/>
</dbReference>
<keyword evidence="2 3" id="KW-0143">Chaperone</keyword>
<comment type="caution">
    <text evidence="4">The sequence shown here is derived from an EMBL/GenBank/DDBJ whole genome shotgun (WGS) entry which is preliminary data.</text>
</comment>
<reference evidence="4 5" key="1">
    <citation type="submission" date="2021-04" db="EMBL/GenBank/DDBJ databases">
        <title>Magnetospirillum sulfuroxidans sp. nov., a facultative chemolithoautotrophic sulfur-oxidizing alphaproteobacterium isolated from freshwater sediment and proposals for Paramagetospirillum gen. nov., and Magnetospirillaceae fam. nov.</title>
        <authorList>
            <person name="Koziaeva V."/>
            <person name="Geelhoed J.S."/>
            <person name="Sorokin D.Y."/>
            <person name="Grouzdev D.S."/>
        </authorList>
    </citation>
    <scope>NUCLEOTIDE SEQUENCE [LARGE SCALE GENOMIC DNA]</scope>
    <source>
        <strain evidence="4 5">J10</strain>
    </source>
</reference>
<dbReference type="Pfam" id="PF01730">
    <property type="entry name" value="UreF"/>
    <property type="match status" value="1"/>
</dbReference>
<accession>A0ABS5IIN6</accession>
<dbReference type="Gene3D" id="1.10.4190.10">
    <property type="entry name" value="Urease accessory protein UreF"/>
    <property type="match status" value="1"/>
</dbReference>
<protein>
    <recommendedName>
        <fullName evidence="3">Urease accessory protein UreF</fullName>
    </recommendedName>
</protein>
<evidence type="ECO:0000313" key="4">
    <source>
        <dbReference type="EMBL" id="MBR9973563.1"/>
    </source>
</evidence>
<keyword evidence="5" id="KW-1185">Reference proteome</keyword>
<dbReference type="InterPro" id="IPR038277">
    <property type="entry name" value="UreF_sf"/>
</dbReference>
<evidence type="ECO:0000256" key="3">
    <source>
        <dbReference type="HAMAP-Rule" id="MF_01385"/>
    </source>
</evidence>
<sequence>MTPLLRLMTWLSPAFPVGAFSYSHGLERAVEAGLVTDRASLIEWVAAIIDHGAGRIDAALLLEAHRGHDDPERLDHVVEQADCLRGSAELALESAAQGTAFLNTIAAVWPDPWLDAWKTRLKHTKRQPAHMVAVGVVAARAGIAETETLSAALHGFAANLISAAVRLVPLGQTDGQKALAALEAVVVGATAAARIRPFADLGSATAMVDWCSLTHETQYTRLFRS</sequence>
<dbReference type="PANTHER" id="PTHR33620:SF1">
    <property type="entry name" value="UREASE ACCESSORY PROTEIN F"/>
    <property type="match status" value="1"/>
</dbReference>
<evidence type="ECO:0000256" key="1">
    <source>
        <dbReference type="ARBA" id="ARBA00022988"/>
    </source>
</evidence>
<gene>
    <name evidence="3" type="primary">ureF</name>
    <name evidence="4" type="ORF">KEC16_17685</name>
</gene>
<keyword evidence="3" id="KW-0963">Cytoplasm</keyword>
<dbReference type="EMBL" id="JAGTUF010000025">
    <property type="protein sequence ID" value="MBR9973563.1"/>
    <property type="molecule type" value="Genomic_DNA"/>
</dbReference>
<dbReference type="RefSeq" id="WP_211551412.1">
    <property type="nucleotide sequence ID" value="NZ_JAGTUF010000025.1"/>
</dbReference>
<name>A0ABS5IIN6_9PROT</name>
<comment type="subcellular location">
    <subcellularLocation>
        <location evidence="3">Cytoplasm</location>
    </subcellularLocation>
</comment>
<organism evidence="4 5">
    <name type="scientific">Magnetospirillum sulfuroxidans</name>
    <dbReference type="NCBI Taxonomy" id="611300"/>
    <lineage>
        <taxon>Bacteria</taxon>
        <taxon>Pseudomonadati</taxon>
        <taxon>Pseudomonadota</taxon>
        <taxon>Alphaproteobacteria</taxon>
        <taxon>Rhodospirillales</taxon>
        <taxon>Rhodospirillaceae</taxon>
        <taxon>Magnetospirillum</taxon>
    </lineage>
</organism>
<evidence type="ECO:0000256" key="2">
    <source>
        <dbReference type="ARBA" id="ARBA00023186"/>
    </source>
</evidence>
<dbReference type="Proteomes" id="UP000680714">
    <property type="component" value="Unassembled WGS sequence"/>
</dbReference>